<dbReference type="STRING" id="90262.A0A1X2IJP2"/>
<sequence length="668" mass="76465">MERGLSVQYIKAYMELMEGYSAVDQIIQNIEHTGTQLQNILDIWQQFRSATTTAPLDGNDDDDTGMHLVEMDNMKADGDGDGCGAIKGLDTSSHAYKDAMDGFLTLQPAIVNPAFNLKTYQTIGVNWMLLLYRKGISGILADEMGLGKTAQVISFLGRLYELGETGPHLVIVPASTMDNWLREFKRFCPTLNVRCYYGTQSERVDLQDEISDDLKNINVVVTTYSMASGSVDDRSFLRRLRCKSMILDEGHMIKNYTSSRYGHLMRLGAPFRLLLTGTPLQNNLQELVSLLIFIMPKVFSGNEEDIRKIFKLKAQRSNAQMLSRQRIERAKKMMTPFVLRRRKAHVLAHLPQKVHQVQYCKMTPNQHALYSKLVMDSQQRFREEAPLDISNNNNDDDSNTKKKVEKISNIVMHLRKAADHPLLFRRIYDDDTIKQMAKEIMKEERYLDADEQYIYEDMEVMSDFELNILCRDFQTLRHRMLKNEEWMDAGKIQYLQELLPRMKENGSKVLLFSQFTSMLDIMELVMGTLGLSFIRLDGSTKVGERQSFIDEFNQNEALDVFLLSTKAGGFGINLASANVVVMYDMDFNPQNDKQAEDRAHRVGQTKDVTVYKLLSNHTIDQQILSMAEMRLRLDNSVSGIDGDHQQQDNDGMDQTKMKSLLKSVLLSS</sequence>
<feature type="domain" description="Helicase ATP-binding" evidence="11">
    <location>
        <begin position="129"/>
        <end position="297"/>
    </location>
</feature>
<dbReference type="FunFam" id="3.40.50.10810:FF:000014">
    <property type="entry name" value="SWI/SNF-related matrix-associated actin-dependent regulator of chromatin subfamily A containing DEAD/H box 1"/>
    <property type="match status" value="1"/>
</dbReference>
<dbReference type="InterPro" id="IPR014001">
    <property type="entry name" value="Helicase_ATP-bd"/>
</dbReference>
<dbReference type="PROSITE" id="PS51194">
    <property type="entry name" value="HELICASE_CTER"/>
    <property type="match status" value="1"/>
</dbReference>
<keyword evidence="14" id="KW-1185">Reference proteome</keyword>
<gene>
    <name evidence="13" type="ORF">BCR42DRAFT_350084</name>
</gene>
<name>A0A1X2IJP2_9FUNG</name>
<dbReference type="InterPro" id="IPR001650">
    <property type="entry name" value="Helicase_C-like"/>
</dbReference>
<feature type="domain" description="Helicase C-terminal" evidence="12">
    <location>
        <begin position="494"/>
        <end position="644"/>
    </location>
</feature>
<evidence type="ECO:0000256" key="5">
    <source>
        <dbReference type="ARBA" id="ARBA00022801"/>
    </source>
</evidence>
<dbReference type="GO" id="GO:0003677">
    <property type="term" value="F:DNA binding"/>
    <property type="evidence" value="ECO:0007669"/>
    <property type="project" value="UniProtKB-KW"/>
</dbReference>
<dbReference type="SUPFAM" id="SSF52540">
    <property type="entry name" value="P-loop containing nucleoside triphosphate hydrolases"/>
    <property type="match status" value="2"/>
</dbReference>
<dbReference type="AlphaFoldDB" id="A0A1X2IJP2"/>
<evidence type="ECO:0000256" key="8">
    <source>
        <dbReference type="ARBA" id="ARBA00022853"/>
    </source>
</evidence>
<accession>A0A1X2IJP2</accession>
<evidence type="ECO:0000256" key="10">
    <source>
        <dbReference type="ARBA" id="ARBA00023242"/>
    </source>
</evidence>
<reference evidence="13 14" key="1">
    <citation type="submission" date="2016-07" db="EMBL/GenBank/DDBJ databases">
        <title>Pervasive Adenine N6-methylation of Active Genes in Fungi.</title>
        <authorList>
            <consortium name="DOE Joint Genome Institute"/>
            <person name="Mondo S.J."/>
            <person name="Dannebaum R.O."/>
            <person name="Kuo R.C."/>
            <person name="Labutti K."/>
            <person name="Haridas S."/>
            <person name="Kuo A."/>
            <person name="Salamov A."/>
            <person name="Ahrendt S.R."/>
            <person name="Lipzen A."/>
            <person name="Sullivan W."/>
            <person name="Andreopoulos W.B."/>
            <person name="Clum A."/>
            <person name="Lindquist E."/>
            <person name="Daum C."/>
            <person name="Ramamoorthy G.K."/>
            <person name="Gryganskyi A."/>
            <person name="Culley D."/>
            <person name="Magnuson J.K."/>
            <person name="James T.Y."/>
            <person name="O'Malley M.A."/>
            <person name="Stajich J.E."/>
            <person name="Spatafora J.W."/>
            <person name="Visel A."/>
            <person name="Grigoriev I.V."/>
        </authorList>
    </citation>
    <scope>NUCLEOTIDE SEQUENCE [LARGE SCALE GENOMIC DNA]</scope>
    <source>
        <strain evidence="13 14">NRRL 1336</strain>
    </source>
</reference>
<dbReference type="InterPro" id="IPR049730">
    <property type="entry name" value="SNF2/RAD54-like_C"/>
</dbReference>
<dbReference type="Pfam" id="PF00176">
    <property type="entry name" value="SNF2-rel_dom"/>
    <property type="match status" value="1"/>
</dbReference>
<dbReference type="Gene3D" id="3.40.50.300">
    <property type="entry name" value="P-loop containing nucleotide triphosphate hydrolases"/>
    <property type="match status" value="1"/>
</dbReference>
<comment type="caution">
    <text evidence="13">The sequence shown here is derived from an EMBL/GenBank/DDBJ whole genome shotgun (WGS) entry which is preliminary data.</text>
</comment>
<dbReference type="GO" id="GO:0006325">
    <property type="term" value="P:chromatin organization"/>
    <property type="evidence" value="ECO:0007669"/>
    <property type="project" value="UniProtKB-KW"/>
</dbReference>
<keyword evidence="4" id="KW-0547">Nucleotide-binding</keyword>
<dbReference type="GO" id="GO:0016787">
    <property type="term" value="F:hydrolase activity"/>
    <property type="evidence" value="ECO:0007669"/>
    <property type="project" value="UniProtKB-KW"/>
</dbReference>
<dbReference type="PANTHER" id="PTHR10799">
    <property type="entry name" value="SNF2/RAD54 HELICASE FAMILY"/>
    <property type="match status" value="1"/>
</dbReference>
<comment type="subcellular location">
    <subcellularLocation>
        <location evidence="1">Nucleus</location>
    </subcellularLocation>
</comment>
<dbReference type="GO" id="GO:0005634">
    <property type="term" value="C:nucleus"/>
    <property type="evidence" value="ECO:0007669"/>
    <property type="project" value="UniProtKB-SubCell"/>
</dbReference>
<dbReference type="SMART" id="SM00487">
    <property type="entry name" value="DEXDc"/>
    <property type="match status" value="1"/>
</dbReference>
<dbReference type="Pfam" id="PF00271">
    <property type="entry name" value="Helicase_C"/>
    <property type="match status" value="1"/>
</dbReference>
<evidence type="ECO:0000256" key="7">
    <source>
        <dbReference type="ARBA" id="ARBA00022840"/>
    </source>
</evidence>
<comment type="similarity">
    <text evidence="2">Belongs to the SNF2/RAD54 helicase family.</text>
</comment>
<dbReference type="SMART" id="SM00490">
    <property type="entry name" value="HELICc"/>
    <property type="match status" value="1"/>
</dbReference>
<evidence type="ECO:0000256" key="4">
    <source>
        <dbReference type="ARBA" id="ARBA00022741"/>
    </source>
</evidence>
<dbReference type="InterPro" id="IPR027417">
    <property type="entry name" value="P-loop_NTPase"/>
</dbReference>
<dbReference type="EC" id="3.6.4.12" evidence="3"/>
<dbReference type="OrthoDB" id="448448at2759"/>
<evidence type="ECO:0000256" key="3">
    <source>
        <dbReference type="ARBA" id="ARBA00012551"/>
    </source>
</evidence>
<keyword evidence="10" id="KW-0539">Nucleus</keyword>
<evidence type="ECO:0000256" key="6">
    <source>
        <dbReference type="ARBA" id="ARBA00022806"/>
    </source>
</evidence>
<evidence type="ECO:0000256" key="2">
    <source>
        <dbReference type="ARBA" id="ARBA00007025"/>
    </source>
</evidence>
<dbReference type="InterPro" id="IPR000330">
    <property type="entry name" value="SNF2_N"/>
</dbReference>
<evidence type="ECO:0000256" key="9">
    <source>
        <dbReference type="ARBA" id="ARBA00023125"/>
    </source>
</evidence>
<dbReference type="InterPro" id="IPR038718">
    <property type="entry name" value="SNF2-like_sf"/>
</dbReference>
<proteinExistence type="inferred from homology"/>
<dbReference type="GO" id="GO:0005524">
    <property type="term" value="F:ATP binding"/>
    <property type="evidence" value="ECO:0007669"/>
    <property type="project" value="UniProtKB-KW"/>
</dbReference>
<protein>
    <recommendedName>
        <fullName evidence="3">DNA helicase</fullName>
        <ecNumber evidence="3">3.6.4.12</ecNumber>
    </recommendedName>
</protein>
<dbReference type="GO" id="GO:0005694">
    <property type="term" value="C:chromosome"/>
    <property type="evidence" value="ECO:0007669"/>
    <property type="project" value="UniProtKB-ARBA"/>
</dbReference>
<dbReference type="GO" id="GO:0003678">
    <property type="term" value="F:DNA helicase activity"/>
    <property type="evidence" value="ECO:0007669"/>
    <property type="project" value="UniProtKB-EC"/>
</dbReference>
<keyword evidence="8" id="KW-0156">Chromatin regulator</keyword>
<evidence type="ECO:0000313" key="14">
    <source>
        <dbReference type="Proteomes" id="UP000193560"/>
    </source>
</evidence>
<evidence type="ECO:0000256" key="1">
    <source>
        <dbReference type="ARBA" id="ARBA00004123"/>
    </source>
</evidence>
<dbReference type="PROSITE" id="PS51192">
    <property type="entry name" value="HELICASE_ATP_BIND_1"/>
    <property type="match status" value="1"/>
</dbReference>
<organism evidence="13 14">
    <name type="scientific">Absidia repens</name>
    <dbReference type="NCBI Taxonomy" id="90262"/>
    <lineage>
        <taxon>Eukaryota</taxon>
        <taxon>Fungi</taxon>
        <taxon>Fungi incertae sedis</taxon>
        <taxon>Mucoromycota</taxon>
        <taxon>Mucoromycotina</taxon>
        <taxon>Mucoromycetes</taxon>
        <taxon>Mucorales</taxon>
        <taxon>Cunninghamellaceae</taxon>
        <taxon>Absidia</taxon>
    </lineage>
</organism>
<dbReference type="Gene3D" id="3.40.50.10810">
    <property type="entry name" value="Tandem AAA-ATPase domain"/>
    <property type="match status" value="1"/>
</dbReference>
<keyword evidence="5" id="KW-0378">Hydrolase</keyword>
<dbReference type="Proteomes" id="UP000193560">
    <property type="component" value="Unassembled WGS sequence"/>
</dbReference>
<keyword evidence="7" id="KW-0067">ATP-binding</keyword>
<keyword evidence="6" id="KW-0347">Helicase</keyword>
<keyword evidence="9" id="KW-0238">DNA-binding</keyword>
<evidence type="ECO:0000259" key="11">
    <source>
        <dbReference type="PROSITE" id="PS51192"/>
    </source>
</evidence>
<dbReference type="EMBL" id="MCGE01000009">
    <property type="protein sequence ID" value="ORZ17739.1"/>
    <property type="molecule type" value="Genomic_DNA"/>
</dbReference>
<evidence type="ECO:0000259" key="12">
    <source>
        <dbReference type="PROSITE" id="PS51194"/>
    </source>
</evidence>
<dbReference type="CDD" id="cd18793">
    <property type="entry name" value="SF2_C_SNF"/>
    <property type="match status" value="1"/>
</dbReference>
<evidence type="ECO:0000313" key="13">
    <source>
        <dbReference type="EMBL" id="ORZ17739.1"/>
    </source>
</evidence>